<keyword evidence="1" id="KW-0479">Metal-binding</keyword>
<keyword evidence="4" id="KW-1185">Reference proteome</keyword>
<feature type="domain" description="C2H2-type" evidence="2">
    <location>
        <begin position="71"/>
        <end position="94"/>
    </location>
</feature>
<evidence type="ECO:0000313" key="4">
    <source>
        <dbReference type="Proteomes" id="UP001266305"/>
    </source>
</evidence>
<evidence type="ECO:0000259" key="2">
    <source>
        <dbReference type="PROSITE" id="PS50157"/>
    </source>
</evidence>
<keyword evidence="1" id="KW-0862">Zinc</keyword>
<dbReference type="Proteomes" id="UP001266305">
    <property type="component" value="Unassembled WGS sequence"/>
</dbReference>
<proteinExistence type="predicted"/>
<accession>A0ABQ9UAV9</accession>
<dbReference type="InterPro" id="IPR036236">
    <property type="entry name" value="Znf_C2H2_sf"/>
</dbReference>
<sequence length="142" mass="15773">MKADSCHQGLKGASHVDTLDRLMMFSFRFPLALLLLTSVPTPPRPCHRHRHCHHLLATAGTLRTQARPGDFVCIECGKTFHQPGHLRAHMRAHSVVFESDGPRGSEVHATSADAPKQVGLVMNWMSEFRGGSWEKVGCHAHH</sequence>
<dbReference type="Gene3D" id="3.30.160.60">
    <property type="entry name" value="Classic Zinc Finger"/>
    <property type="match status" value="1"/>
</dbReference>
<dbReference type="SMART" id="SM00355">
    <property type="entry name" value="ZnF_C2H2"/>
    <property type="match status" value="1"/>
</dbReference>
<dbReference type="EMBL" id="JASSZA010000014">
    <property type="protein sequence ID" value="KAK2094197.1"/>
    <property type="molecule type" value="Genomic_DNA"/>
</dbReference>
<gene>
    <name evidence="3" type="ORF">P7K49_027935</name>
</gene>
<dbReference type="PROSITE" id="PS50157">
    <property type="entry name" value="ZINC_FINGER_C2H2_2"/>
    <property type="match status" value="1"/>
</dbReference>
<dbReference type="PROSITE" id="PS00028">
    <property type="entry name" value="ZINC_FINGER_C2H2_1"/>
    <property type="match status" value="1"/>
</dbReference>
<dbReference type="InterPro" id="IPR013087">
    <property type="entry name" value="Znf_C2H2_type"/>
</dbReference>
<dbReference type="SUPFAM" id="SSF57667">
    <property type="entry name" value="beta-beta-alpha zinc fingers"/>
    <property type="match status" value="1"/>
</dbReference>
<name>A0ABQ9UAV9_SAGOE</name>
<protein>
    <recommendedName>
        <fullName evidence="2">C2H2-type domain-containing protein</fullName>
    </recommendedName>
</protein>
<organism evidence="3 4">
    <name type="scientific">Saguinus oedipus</name>
    <name type="common">Cotton-top tamarin</name>
    <name type="synonym">Oedipomidas oedipus</name>
    <dbReference type="NCBI Taxonomy" id="9490"/>
    <lineage>
        <taxon>Eukaryota</taxon>
        <taxon>Metazoa</taxon>
        <taxon>Chordata</taxon>
        <taxon>Craniata</taxon>
        <taxon>Vertebrata</taxon>
        <taxon>Euteleostomi</taxon>
        <taxon>Mammalia</taxon>
        <taxon>Eutheria</taxon>
        <taxon>Euarchontoglires</taxon>
        <taxon>Primates</taxon>
        <taxon>Haplorrhini</taxon>
        <taxon>Platyrrhini</taxon>
        <taxon>Cebidae</taxon>
        <taxon>Callitrichinae</taxon>
        <taxon>Saguinus</taxon>
    </lineage>
</organism>
<reference evidence="3 4" key="1">
    <citation type="submission" date="2023-05" db="EMBL/GenBank/DDBJ databases">
        <title>B98-5 Cell Line De Novo Hybrid Assembly: An Optical Mapping Approach.</title>
        <authorList>
            <person name="Kananen K."/>
            <person name="Auerbach J.A."/>
            <person name="Kautto E."/>
            <person name="Blachly J.S."/>
        </authorList>
    </citation>
    <scope>NUCLEOTIDE SEQUENCE [LARGE SCALE GENOMIC DNA]</scope>
    <source>
        <strain evidence="3">B95-8</strain>
        <tissue evidence="3">Cell line</tissue>
    </source>
</reference>
<keyword evidence="1" id="KW-0863">Zinc-finger</keyword>
<evidence type="ECO:0000256" key="1">
    <source>
        <dbReference type="PROSITE-ProRule" id="PRU00042"/>
    </source>
</evidence>
<comment type="caution">
    <text evidence="3">The sequence shown here is derived from an EMBL/GenBank/DDBJ whole genome shotgun (WGS) entry which is preliminary data.</text>
</comment>
<evidence type="ECO:0000313" key="3">
    <source>
        <dbReference type="EMBL" id="KAK2094197.1"/>
    </source>
</evidence>